<dbReference type="Gene3D" id="1.25.40.390">
    <property type="match status" value="1"/>
</dbReference>
<feature type="domain" description="SusD-like N-terminal" evidence="8">
    <location>
        <begin position="24"/>
        <end position="230"/>
    </location>
</feature>
<dbReference type="Pfam" id="PF07980">
    <property type="entry name" value="SusD_RagB"/>
    <property type="match status" value="1"/>
</dbReference>
<dbReference type="InterPro" id="IPR033985">
    <property type="entry name" value="SusD-like_N"/>
</dbReference>
<comment type="caution">
    <text evidence="9">The sequence shown here is derived from an EMBL/GenBank/DDBJ whole genome shotgun (WGS) entry which is preliminary data.</text>
</comment>
<evidence type="ECO:0000313" key="10">
    <source>
        <dbReference type="Proteomes" id="UP000260983"/>
    </source>
</evidence>
<dbReference type="RefSeq" id="WP_117724583.1">
    <property type="nucleotide sequence ID" value="NZ_QSUL01000008.1"/>
</dbReference>
<dbReference type="Pfam" id="PF14322">
    <property type="entry name" value="SusD-like_3"/>
    <property type="match status" value="1"/>
</dbReference>
<evidence type="ECO:0000256" key="5">
    <source>
        <dbReference type="ARBA" id="ARBA00023237"/>
    </source>
</evidence>
<dbReference type="InterPro" id="IPR012944">
    <property type="entry name" value="SusD_RagB_dom"/>
</dbReference>
<dbReference type="InterPro" id="IPR011990">
    <property type="entry name" value="TPR-like_helical_dom_sf"/>
</dbReference>
<gene>
    <name evidence="9" type="ORF">DXB65_12890</name>
</gene>
<feature type="chain" id="PRO_5017613353" evidence="6">
    <location>
        <begin position="22"/>
        <end position="599"/>
    </location>
</feature>
<comment type="subcellular location">
    <subcellularLocation>
        <location evidence="1">Cell outer membrane</location>
    </subcellularLocation>
</comment>
<dbReference type="PROSITE" id="PS51257">
    <property type="entry name" value="PROKAR_LIPOPROTEIN"/>
    <property type="match status" value="1"/>
</dbReference>
<proteinExistence type="inferred from homology"/>
<feature type="signal peptide" evidence="6">
    <location>
        <begin position="1"/>
        <end position="21"/>
    </location>
</feature>
<evidence type="ECO:0000256" key="4">
    <source>
        <dbReference type="ARBA" id="ARBA00023136"/>
    </source>
</evidence>
<reference evidence="9 10" key="1">
    <citation type="submission" date="2018-08" db="EMBL/GenBank/DDBJ databases">
        <title>A genome reference for cultivated species of the human gut microbiota.</title>
        <authorList>
            <person name="Zou Y."/>
            <person name="Xue W."/>
            <person name="Luo G."/>
        </authorList>
    </citation>
    <scope>NUCLEOTIDE SEQUENCE [LARGE SCALE GENOMIC DNA]</scope>
    <source>
        <strain evidence="9 10">OM05-15BH</strain>
    </source>
</reference>
<sequence length="599" mass="67868">MKLKNIIAKSMLFLACLVGTASCDFLDEVNYSGQSSDEFYATAEGYESLVNGVYSQLRNIYNKKDYIVLSQMGTDLCTQNNTSTVSPLNQYTVTYTANQGEVYGHWKSLYTALKNTNAAIDRAANVITTETDALEGMDPEVLKKRVAEMKGVRALILFEIVRNWGQAPLMTSEPQGPEKTAILNQPNEFYDQILLDLKEAIDILPNKYDAKNFGRMSAAAAKHLRSLVYLTRGYESFANTDDFKLAFEDAEDLITNSGYALLPQYRDVHKRSNQLNNEILFSIGYEDAANNNNSIWAKFYTFPYREGWQGLVLADKYSNDDATVVPTKYAYLVFDWSGDDERTAVTFMGGLNKEADTSTDGTTNGRNFFSATAKVDGKYEIGDTVIYFPTPLDENFKYYTDTDKAAKNYTIYNFPQGAPDDFTTLDEYWRLAYQTSNSNTRAYLPVWKFKDNKTYAPTGDQGTSTRDIFIFRLAETYLIAAEAAVKRNDNSNAIKYINLLRQRSNPTNLYSGTITLDNILDERAIELFGEVSRWNDLQRTRKLAERALKYNYDITNITGGIPTQLSETTFNSKFNRRPLPLEWLNLLSNGKELGNNPGW</sequence>
<dbReference type="EMBL" id="QSUL01000008">
    <property type="protein sequence ID" value="RGN34757.1"/>
    <property type="molecule type" value="Genomic_DNA"/>
</dbReference>
<dbReference type="GO" id="GO:0009279">
    <property type="term" value="C:cell outer membrane"/>
    <property type="evidence" value="ECO:0007669"/>
    <property type="project" value="UniProtKB-SubCell"/>
</dbReference>
<keyword evidence="5" id="KW-0998">Cell outer membrane</keyword>
<evidence type="ECO:0000313" key="9">
    <source>
        <dbReference type="EMBL" id="RGN34757.1"/>
    </source>
</evidence>
<evidence type="ECO:0000259" key="7">
    <source>
        <dbReference type="Pfam" id="PF07980"/>
    </source>
</evidence>
<keyword evidence="3 6" id="KW-0732">Signal</keyword>
<name>A0A3E5BAW9_9BACE</name>
<dbReference type="SUPFAM" id="SSF48452">
    <property type="entry name" value="TPR-like"/>
    <property type="match status" value="1"/>
</dbReference>
<keyword evidence="4" id="KW-0472">Membrane</keyword>
<comment type="similarity">
    <text evidence="2">Belongs to the SusD family.</text>
</comment>
<evidence type="ECO:0000256" key="3">
    <source>
        <dbReference type="ARBA" id="ARBA00022729"/>
    </source>
</evidence>
<protein>
    <submittedName>
        <fullName evidence="9">RagB/SusD family nutrient uptake outer membrane protein</fullName>
    </submittedName>
</protein>
<accession>A0A3E5BAW9</accession>
<dbReference type="Proteomes" id="UP000260983">
    <property type="component" value="Unassembled WGS sequence"/>
</dbReference>
<evidence type="ECO:0000256" key="1">
    <source>
        <dbReference type="ARBA" id="ARBA00004442"/>
    </source>
</evidence>
<dbReference type="AlphaFoldDB" id="A0A3E5BAW9"/>
<feature type="domain" description="RagB/SusD" evidence="7">
    <location>
        <begin position="277"/>
        <end position="599"/>
    </location>
</feature>
<evidence type="ECO:0000256" key="6">
    <source>
        <dbReference type="SAM" id="SignalP"/>
    </source>
</evidence>
<organism evidence="9 10">
    <name type="scientific">Bacteroides oleiciplenus</name>
    <dbReference type="NCBI Taxonomy" id="626931"/>
    <lineage>
        <taxon>Bacteria</taxon>
        <taxon>Pseudomonadati</taxon>
        <taxon>Bacteroidota</taxon>
        <taxon>Bacteroidia</taxon>
        <taxon>Bacteroidales</taxon>
        <taxon>Bacteroidaceae</taxon>
        <taxon>Bacteroides</taxon>
    </lineage>
</organism>
<evidence type="ECO:0000256" key="2">
    <source>
        <dbReference type="ARBA" id="ARBA00006275"/>
    </source>
</evidence>
<evidence type="ECO:0000259" key="8">
    <source>
        <dbReference type="Pfam" id="PF14322"/>
    </source>
</evidence>